<sequence length="99" mass="11873">MRIHFQTGGNSSYQFACHKPEMSSLFFETFPFHSLSHSHSVSGFTFFIFYFFHFWHLSRKHVNFSSLVFPRFSREQPISFSCFVDLFGTWLFMWCDVVC</sequence>
<keyword evidence="1" id="KW-0812">Transmembrane</keyword>
<reference evidence="2" key="1">
    <citation type="submission" date="2021-05" db="EMBL/GenBank/DDBJ databases">
        <authorList>
            <person name="Alioto T."/>
            <person name="Alioto T."/>
            <person name="Gomez Garrido J."/>
        </authorList>
    </citation>
    <scope>NUCLEOTIDE SEQUENCE</scope>
</reference>
<accession>A0A8D8ALR6</accession>
<evidence type="ECO:0000313" key="2">
    <source>
        <dbReference type="EMBL" id="CAG6459377.1"/>
    </source>
</evidence>
<evidence type="ECO:0000256" key="1">
    <source>
        <dbReference type="SAM" id="Phobius"/>
    </source>
</evidence>
<keyword evidence="1" id="KW-1133">Transmembrane helix</keyword>
<dbReference type="EMBL" id="HBUE01037434">
    <property type="protein sequence ID" value="CAG6459377.1"/>
    <property type="molecule type" value="Transcribed_RNA"/>
</dbReference>
<keyword evidence="1" id="KW-0472">Membrane</keyword>
<organism evidence="2">
    <name type="scientific">Culex pipiens</name>
    <name type="common">House mosquito</name>
    <dbReference type="NCBI Taxonomy" id="7175"/>
    <lineage>
        <taxon>Eukaryota</taxon>
        <taxon>Metazoa</taxon>
        <taxon>Ecdysozoa</taxon>
        <taxon>Arthropoda</taxon>
        <taxon>Hexapoda</taxon>
        <taxon>Insecta</taxon>
        <taxon>Pterygota</taxon>
        <taxon>Neoptera</taxon>
        <taxon>Endopterygota</taxon>
        <taxon>Diptera</taxon>
        <taxon>Nematocera</taxon>
        <taxon>Culicoidea</taxon>
        <taxon>Culicidae</taxon>
        <taxon>Culicinae</taxon>
        <taxon>Culicini</taxon>
        <taxon>Culex</taxon>
        <taxon>Culex</taxon>
    </lineage>
</organism>
<name>A0A8D8ALR6_CULPI</name>
<proteinExistence type="predicted"/>
<feature type="transmembrane region" description="Helical" evidence="1">
    <location>
        <begin position="39"/>
        <end position="57"/>
    </location>
</feature>
<protein>
    <submittedName>
        <fullName evidence="2">(northern house mosquito) hypothetical protein</fullName>
    </submittedName>
</protein>
<dbReference type="AlphaFoldDB" id="A0A8D8ALR6"/>